<name>G7WR82_METH6</name>
<comment type="pathway">
    <text evidence="1">Cofactor biosynthesis; 5,6,7,8-tetrahydromethanopterin biosynthesis.</text>
</comment>
<evidence type="ECO:0000256" key="1">
    <source>
        <dbReference type="HAMAP-Rule" id="MF_02130"/>
    </source>
</evidence>
<dbReference type="Proteomes" id="UP000005877">
    <property type="component" value="Chromosome"/>
</dbReference>
<dbReference type="Pfam" id="PF04038">
    <property type="entry name" value="DHNA"/>
    <property type="match status" value="1"/>
</dbReference>
<dbReference type="PATRIC" id="fig|1110509.7.peg.2425"/>
<dbReference type="HOGENOM" id="CLU_149105_1_0_2"/>
<gene>
    <name evidence="1" type="primary">mptD</name>
    <name evidence="3" type="ordered locus">Mhar_2191</name>
</gene>
<dbReference type="GO" id="GO:0004150">
    <property type="term" value="F:dihydroneopterin aldolase activity"/>
    <property type="evidence" value="ECO:0007669"/>
    <property type="project" value="UniProtKB-UniRule"/>
</dbReference>
<evidence type="ECO:0000313" key="4">
    <source>
        <dbReference type="Proteomes" id="UP000005877"/>
    </source>
</evidence>
<comment type="similarity">
    <text evidence="1">Belongs to the archaeal dihydroneopterin aldolase family.</text>
</comment>
<dbReference type="EMBL" id="CP003117">
    <property type="protein sequence ID" value="AET65543.1"/>
    <property type="molecule type" value="Genomic_DNA"/>
</dbReference>
<evidence type="ECO:0000313" key="3">
    <source>
        <dbReference type="EMBL" id="AET65543.1"/>
    </source>
</evidence>
<keyword evidence="1" id="KW-0456">Lyase</keyword>
<dbReference type="EC" id="4.1.2.25" evidence="1"/>
<reference evidence="3 4" key="1">
    <citation type="journal article" date="2012" name="PLoS ONE">
        <title>The genome characteristics and predicted function of methyl-group oxidation pathway in the obligate aceticlastic methanogens, Methanosaeta spp.</title>
        <authorList>
            <person name="Zhu J."/>
            <person name="Zheng H."/>
            <person name="Ai G."/>
            <person name="Zhang G."/>
            <person name="Liu D."/>
            <person name="Liu X."/>
            <person name="Dong X."/>
        </authorList>
    </citation>
    <scope>NUCLEOTIDE SEQUENCE [LARGE SCALE GENOMIC DNA]</scope>
    <source>
        <strain evidence="3 4">6Ac</strain>
    </source>
</reference>
<dbReference type="UniPathway" id="UPA00065"/>
<dbReference type="STRING" id="1110509.Mhar_2191"/>
<dbReference type="RefSeq" id="WP_014587719.1">
    <property type="nucleotide sequence ID" value="NC_017527.1"/>
</dbReference>
<dbReference type="GO" id="GO:2001118">
    <property type="term" value="P:tetrahydromethanopterin biosynthetic process"/>
    <property type="evidence" value="ECO:0007669"/>
    <property type="project" value="UniProtKB-UniRule"/>
</dbReference>
<dbReference type="InterPro" id="IPR027508">
    <property type="entry name" value="DHN_aldolase_MptD"/>
</dbReference>
<dbReference type="Gene3D" id="3.30.1300.20">
    <property type="entry name" value="7,8-dihydroneopterin aldolase (MptD)"/>
    <property type="match status" value="1"/>
</dbReference>
<dbReference type="InterPro" id="IPR007181">
    <property type="entry name" value="MtpD_C"/>
</dbReference>
<accession>G7WR82</accession>
<sequence>MPTEREAAAFEAGIKLGALYHQFVGSPVSAETAESLEVAMEESISLQPFVRSVSVEIDRQMLGRNVFGYGELAGKMLRAEVEIDRHGARVRARLEYDPQADYPLMSLLD</sequence>
<comment type="function">
    <text evidence="1">Catalyzes the conversion of 7,8-dihydroneopterin (H2Neo) to 6-hydroxymethyl-7,8-dihydropterin (6-HMD).</text>
</comment>
<dbReference type="SUPFAM" id="SSF143560">
    <property type="entry name" value="MK0786-like"/>
    <property type="match status" value="1"/>
</dbReference>
<feature type="domain" description="Dihydroneopterin aldolase MtpD C-terminal" evidence="2">
    <location>
        <begin position="3"/>
        <end position="107"/>
    </location>
</feature>
<organism evidence="3 4">
    <name type="scientific">Methanothrix harundinacea (strain 6Ac)</name>
    <name type="common">Methanosaeta harundinacea</name>
    <dbReference type="NCBI Taxonomy" id="1110509"/>
    <lineage>
        <taxon>Archaea</taxon>
        <taxon>Methanobacteriati</taxon>
        <taxon>Methanobacteriota</taxon>
        <taxon>Stenosarchaea group</taxon>
        <taxon>Methanomicrobia</taxon>
        <taxon>Methanotrichales</taxon>
        <taxon>Methanotrichaceae</taxon>
        <taxon>Methanothrix</taxon>
    </lineage>
</organism>
<dbReference type="AlphaFoldDB" id="G7WR82"/>
<feature type="binding site" evidence="1">
    <location>
        <position position="105"/>
    </location>
    <ligand>
        <name>substrate</name>
    </ligand>
</feature>
<dbReference type="KEGG" id="mhi:Mhar_2191"/>
<keyword evidence="4" id="KW-1185">Reference proteome</keyword>
<dbReference type="OrthoDB" id="132689at2157"/>
<dbReference type="InterPro" id="IPR036839">
    <property type="entry name" value="MptD_sf"/>
</dbReference>
<evidence type="ECO:0000259" key="2">
    <source>
        <dbReference type="Pfam" id="PF04038"/>
    </source>
</evidence>
<protein>
    <recommendedName>
        <fullName evidence="1">Dihydroneopterin aldolase</fullName>
        <shortName evidence="1">DHNA</shortName>
        <ecNumber evidence="1">4.1.2.25</ecNumber>
    </recommendedName>
    <alternativeName>
        <fullName evidence="1">7,8-dihydroneopterin aldolase</fullName>
    </alternativeName>
</protein>
<comment type="catalytic activity">
    <reaction evidence="1">
        <text>7,8-dihydroneopterin = 6-hydroxymethyl-7,8-dihydropterin + glycolaldehyde</text>
        <dbReference type="Rhea" id="RHEA:10540"/>
        <dbReference type="ChEBI" id="CHEBI:17001"/>
        <dbReference type="ChEBI" id="CHEBI:17071"/>
        <dbReference type="ChEBI" id="CHEBI:44841"/>
        <dbReference type="EC" id="4.1.2.25"/>
    </reaction>
</comment>
<dbReference type="HAMAP" id="MF_02130">
    <property type="entry name" value="DHNA_arch"/>
    <property type="match status" value="1"/>
</dbReference>
<feature type="binding site" evidence="1">
    <location>
        <position position="11"/>
    </location>
    <ligand>
        <name>substrate</name>
    </ligand>
</feature>
<proteinExistence type="inferred from homology"/>
<dbReference type="GeneID" id="12511369"/>
<comment type="subunit">
    <text evidence="1">Homotetramer.</text>
</comment>